<gene>
    <name evidence="1" type="ORF">COK98_25820</name>
</gene>
<comment type="caution">
    <text evidence="1">The sequence shown here is derived from an EMBL/GenBank/DDBJ whole genome shotgun (WGS) entry which is preliminary data.</text>
</comment>
<evidence type="ECO:0000313" key="1">
    <source>
        <dbReference type="EMBL" id="PFV02849.1"/>
    </source>
</evidence>
<accession>A0A9X7B7C7</accession>
<reference evidence="1 2" key="1">
    <citation type="submission" date="2017-09" db="EMBL/GenBank/DDBJ databases">
        <title>Large-scale bioinformatics analysis of Bacillus genomes uncovers conserved roles of natural products in bacterial physiology.</title>
        <authorList>
            <consortium name="Agbiome Team Llc"/>
            <person name="Bleich R.M."/>
            <person name="Grubbs K.J."/>
            <person name="Santa Maria K.C."/>
            <person name="Allen S.E."/>
            <person name="Farag S."/>
            <person name="Shank E.A."/>
            <person name="Bowers A."/>
        </authorList>
    </citation>
    <scope>NUCLEOTIDE SEQUENCE [LARGE SCALE GENOMIC DNA]</scope>
    <source>
        <strain evidence="1 2">AFS060282</strain>
    </source>
</reference>
<organism evidence="1 2">
    <name type="scientific">Bacillus cereus</name>
    <dbReference type="NCBI Taxonomy" id="1396"/>
    <lineage>
        <taxon>Bacteria</taxon>
        <taxon>Bacillati</taxon>
        <taxon>Bacillota</taxon>
        <taxon>Bacilli</taxon>
        <taxon>Bacillales</taxon>
        <taxon>Bacillaceae</taxon>
        <taxon>Bacillus</taxon>
        <taxon>Bacillus cereus group</taxon>
    </lineage>
</organism>
<dbReference type="Proteomes" id="UP000226257">
    <property type="component" value="Unassembled WGS sequence"/>
</dbReference>
<proteinExistence type="predicted"/>
<dbReference type="AlphaFoldDB" id="A0A9X7B7C7"/>
<protein>
    <recommendedName>
        <fullName evidence="3">Lysine-N-methylase</fullName>
    </recommendedName>
</protein>
<evidence type="ECO:0000313" key="2">
    <source>
        <dbReference type="Proteomes" id="UP000226257"/>
    </source>
</evidence>
<sequence length="405" mass="47798">MKQNFFTSKHTSQFSCIGSECEDNCCCTDWTVFVNKEKYELYQKMDQEKSSDILHHVEKNNKAMTEEDYAILKFNSTGVCSFLTEEKLCKLQIEHGYHTLCNTCKHYPRVNQKVHHTYYETGHISCPEMARLVLLSENPFEWIASMNRDSKESLLVPYSSPSNLNYVKKMHTHMTHFLKQKEFSLSQRIWLIGIFINEFYNSIQKKIGTDKAIKQAQKQVNSEMKNKPDSFVQLKIQVILKTILKIANDLKEHSESPRLQECLQLFKEGMGIKQDEDINMSEFLHTYKKNYDGYYKQFFSKHEHILENYCLYYFQHTIFPYDNKKLAKRFLFFNIEFSILKLILVGISASTNQLNESIVIQLFQSYSKIFQHNSLYKKECIGGIHDELLKYTTDFKQLTSILISE</sequence>
<evidence type="ECO:0008006" key="3">
    <source>
        <dbReference type="Google" id="ProtNLM"/>
    </source>
</evidence>
<name>A0A9X7B7C7_BACCE</name>
<dbReference type="NCBIfam" id="NF038110">
    <property type="entry name" value="Lys_methyl_FliB"/>
    <property type="match status" value="1"/>
</dbReference>
<dbReference type="EMBL" id="NVDQ01000037">
    <property type="protein sequence ID" value="PFV02849.1"/>
    <property type="molecule type" value="Genomic_DNA"/>
</dbReference>
<dbReference type="RefSeq" id="WP_098660151.1">
    <property type="nucleotide sequence ID" value="NZ_NVDQ01000037.1"/>
</dbReference>